<protein>
    <submittedName>
        <fullName evidence="2">NUDIX domain-containing protein</fullName>
    </submittedName>
</protein>
<dbReference type="SUPFAM" id="SSF46785">
    <property type="entry name" value="Winged helix' DNA-binding domain"/>
    <property type="match status" value="1"/>
</dbReference>
<feature type="domain" description="Nudix hydrolase" evidence="1">
    <location>
        <begin position="13"/>
        <end position="144"/>
    </location>
</feature>
<dbReference type="Gene3D" id="3.90.79.10">
    <property type="entry name" value="Nucleoside Triphosphate Pyrophosphohydrolase"/>
    <property type="match status" value="1"/>
</dbReference>
<sequence length="235" mass="27560">MTNNYYSDFESIKRLISVDCVIFGYDDEQLKLLVFKRIIEPSKGKWSLLGGWVKNDESSEEAAHRVLHHLTGLKYIYQEQVETFSKPGRDPGGNVITVEYYALIKIDEFTNQLISDYGAKWFALKDLPSLIFDHDILVVKALDKLRLKASYELFGKHLLPEKFTILKLRKLYNEIYQKEFDPANFRKKVLSLNVLERLEEKDKTESRKGAYLYRFKDVPEMEISGPVFRKSFVKK</sequence>
<dbReference type="SUPFAM" id="SSF55811">
    <property type="entry name" value="Nudix"/>
    <property type="match status" value="1"/>
</dbReference>
<dbReference type="PANTHER" id="PTHR43736:SF4">
    <property type="entry name" value="SLR1690 PROTEIN"/>
    <property type="match status" value="1"/>
</dbReference>
<evidence type="ECO:0000313" key="3">
    <source>
        <dbReference type="Proteomes" id="UP001207408"/>
    </source>
</evidence>
<evidence type="ECO:0000259" key="1">
    <source>
        <dbReference type="PROSITE" id="PS51462"/>
    </source>
</evidence>
<dbReference type="InterPro" id="IPR000086">
    <property type="entry name" value="NUDIX_hydrolase_dom"/>
</dbReference>
<dbReference type="Pfam" id="PF21906">
    <property type="entry name" value="WHD_NrtR"/>
    <property type="match status" value="1"/>
</dbReference>
<dbReference type="AlphaFoldDB" id="A0AAE3MFK7"/>
<dbReference type="Pfam" id="PF00293">
    <property type="entry name" value="NUDIX"/>
    <property type="match status" value="1"/>
</dbReference>
<name>A0AAE3MFK7_9BACT</name>
<comment type="caution">
    <text evidence="2">The sequence shown here is derived from an EMBL/GenBank/DDBJ whole genome shotgun (WGS) entry which is preliminary data.</text>
</comment>
<dbReference type="InterPro" id="IPR036390">
    <property type="entry name" value="WH_DNA-bd_sf"/>
</dbReference>
<organism evidence="2 3">
    <name type="scientific">Plebeiibacterium marinum</name>
    <dbReference type="NCBI Taxonomy" id="2992111"/>
    <lineage>
        <taxon>Bacteria</taxon>
        <taxon>Pseudomonadati</taxon>
        <taxon>Bacteroidota</taxon>
        <taxon>Bacteroidia</taxon>
        <taxon>Marinilabiliales</taxon>
        <taxon>Marinilabiliaceae</taxon>
        <taxon>Plebeiibacterium</taxon>
    </lineage>
</organism>
<dbReference type="InterPro" id="IPR015797">
    <property type="entry name" value="NUDIX_hydrolase-like_dom_sf"/>
</dbReference>
<dbReference type="InterPro" id="IPR054105">
    <property type="entry name" value="WHD_NrtR"/>
</dbReference>
<dbReference type="RefSeq" id="WP_301200301.1">
    <property type="nucleotide sequence ID" value="NZ_JAPDPI010000028.1"/>
</dbReference>
<dbReference type="CDD" id="cd18873">
    <property type="entry name" value="NUDIX_NadM_like"/>
    <property type="match status" value="1"/>
</dbReference>
<dbReference type="PROSITE" id="PS51462">
    <property type="entry name" value="NUDIX"/>
    <property type="match status" value="1"/>
</dbReference>
<reference evidence="2" key="1">
    <citation type="submission" date="2022-10" db="EMBL/GenBank/DDBJ databases">
        <authorList>
            <person name="Yu W.X."/>
        </authorList>
    </citation>
    <scope>NUCLEOTIDE SEQUENCE</scope>
    <source>
        <strain evidence="2">D04</strain>
    </source>
</reference>
<dbReference type="EMBL" id="JAPDPI010000028">
    <property type="protein sequence ID" value="MCW3806661.1"/>
    <property type="molecule type" value="Genomic_DNA"/>
</dbReference>
<gene>
    <name evidence="2" type="ORF">OM074_13575</name>
</gene>
<dbReference type="InterPro" id="IPR036388">
    <property type="entry name" value="WH-like_DNA-bd_sf"/>
</dbReference>
<dbReference type="Proteomes" id="UP001207408">
    <property type="component" value="Unassembled WGS sequence"/>
</dbReference>
<proteinExistence type="predicted"/>
<dbReference type="PANTHER" id="PTHR43736">
    <property type="entry name" value="ADP-RIBOSE PYROPHOSPHATASE"/>
    <property type="match status" value="1"/>
</dbReference>
<accession>A0AAE3MFK7</accession>
<dbReference type="Gene3D" id="1.10.10.10">
    <property type="entry name" value="Winged helix-like DNA-binding domain superfamily/Winged helix DNA-binding domain"/>
    <property type="match status" value="1"/>
</dbReference>
<keyword evidence="3" id="KW-1185">Reference proteome</keyword>
<evidence type="ECO:0000313" key="2">
    <source>
        <dbReference type="EMBL" id="MCW3806661.1"/>
    </source>
</evidence>